<dbReference type="GO" id="GO:0046820">
    <property type="term" value="F:4-amino-4-deoxychorismate synthase activity"/>
    <property type="evidence" value="ECO:0007669"/>
    <property type="project" value="TreeGrafter"/>
</dbReference>
<proteinExistence type="predicted"/>
<dbReference type="GO" id="GO:0004049">
    <property type="term" value="F:anthranilate synthase activity"/>
    <property type="evidence" value="ECO:0007669"/>
    <property type="project" value="TreeGrafter"/>
</dbReference>
<dbReference type="NCBIfam" id="NF005367">
    <property type="entry name" value="PRK06895.1"/>
    <property type="match status" value="1"/>
</dbReference>
<dbReference type="CDD" id="cd01743">
    <property type="entry name" value="GATase1_Anthranilate_Synthase"/>
    <property type="match status" value="1"/>
</dbReference>
<keyword evidence="4" id="KW-1185">Reference proteome</keyword>
<dbReference type="InterPro" id="IPR029062">
    <property type="entry name" value="Class_I_gatase-like"/>
</dbReference>
<organism evidence="3 4">
    <name type="scientific">Mergibacter septicus</name>
    <dbReference type="NCBI Taxonomy" id="221402"/>
    <lineage>
        <taxon>Bacteria</taxon>
        <taxon>Pseudomonadati</taxon>
        <taxon>Pseudomonadota</taxon>
        <taxon>Gammaproteobacteria</taxon>
        <taxon>Pasteurellales</taxon>
        <taxon>Pasteurellaceae</taxon>
        <taxon>Mergibacter</taxon>
    </lineage>
</organism>
<dbReference type="InterPro" id="IPR017926">
    <property type="entry name" value="GATASE"/>
</dbReference>
<dbReference type="Gene3D" id="3.40.50.880">
    <property type="match status" value="1"/>
</dbReference>
<dbReference type="GO" id="GO:0000162">
    <property type="term" value="P:L-tryptophan biosynthetic process"/>
    <property type="evidence" value="ECO:0007669"/>
    <property type="project" value="TreeGrafter"/>
</dbReference>
<dbReference type="PRINTS" id="PR00097">
    <property type="entry name" value="ANTSNTHASEII"/>
</dbReference>
<evidence type="ECO:0000313" key="4">
    <source>
        <dbReference type="Proteomes" id="UP000955338"/>
    </source>
</evidence>
<dbReference type="Proteomes" id="UP000955338">
    <property type="component" value="Chromosome"/>
</dbReference>
<dbReference type="PROSITE" id="PS51273">
    <property type="entry name" value="GATASE_TYPE_1"/>
    <property type="match status" value="1"/>
</dbReference>
<gene>
    <name evidence="3" type="ORF">CEP48_01685</name>
</gene>
<name>A0A8D4LMY6_9PAST</name>
<dbReference type="PRINTS" id="PR00096">
    <property type="entry name" value="GATASE"/>
</dbReference>
<dbReference type="RefSeq" id="WP_261919709.1">
    <property type="nucleotide sequence ID" value="NZ_CP022011.1"/>
</dbReference>
<dbReference type="InterPro" id="IPR006221">
    <property type="entry name" value="TrpG/PapA_dom"/>
</dbReference>
<accession>A0A8D4LMY6</accession>
<dbReference type="Pfam" id="PF00117">
    <property type="entry name" value="GATase"/>
    <property type="match status" value="1"/>
</dbReference>
<evidence type="ECO:0000256" key="1">
    <source>
        <dbReference type="ARBA" id="ARBA00022962"/>
    </source>
</evidence>
<evidence type="ECO:0000313" key="3">
    <source>
        <dbReference type="EMBL" id="QDJ14210.1"/>
    </source>
</evidence>
<sequence>MQEIKLLVVDNNDSFTYNLVELLRQLQQELGLEITVCPVGELNLAEVDRYTHILLSPGADIPMAYPQMFALLADYHQTKSILGVCLGHQTLCQFFGGHLYNLGQVRHGRNGRLQQLAPSPLFTGLPSDFEIGLYHSWAISQQDFPQVLEITALCNQGIIMAVQHRQYPLYGVQFHPESFITQRGKALLKNWLLTTRNR</sequence>
<evidence type="ECO:0000259" key="2">
    <source>
        <dbReference type="Pfam" id="PF00117"/>
    </source>
</evidence>
<dbReference type="SUPFAM" id="SSF52317">
    <property type="entry name" value="Class I glutamine amidotransferase-like"/>
    <property type="match status" value="1"/>
</dbReference>
<dbReference type="EMBL" id="CP022011">
    <property type="protein sequence ID" value="QDJ14210.1"/>
    <property type="molecule type" value="Genomic_DNA"/>
</dbReference>
<dbReference type="PANTHER" id="PTHR43418:SF4">
    <property type="entry name" value="MULTIFUNCTIONAL TRYPTOPHAN BIOSYNTHESIS PROTEIN"/>
    <property type="match status" value="1"/>
</dbReference>
<dbReference type="GO" id="GO:0046654">
    <property type="term" value="P:tetrahydrofolate biosynthetic process"/>
    <property type="evidence" value="ECO:0007669"/>
    <property type="project" value="TreeGrafter"/>
</dbReference>
<dbReference type="NCBIfam" id="TIGR00566">
    <property type="entry name" value="trpG_papA"/>
    <property type="match status" value="1"/>
</dbReference>
<dbReference type="AlphaFoldDB" id="A0A8D4LMY6"/>
<dbReference type="GO" id="GO:0005829">
    <property type="term" value="C:cytosol"/>
    <property type="evidence" value="ECO:0007669"/>
    <property type="project" value="TreeGrafter"/>
</dbReference>
<dbReference type="PANTHER" id="PTHR43418">
    <property type="entry name" value="MULTIFUNCTIONAL TRYPTOPHAN BIOSYNTHESIS PROTEIN-RELATED"/>
    <property type="match status" value="1"/>
</dbReference>
<protein>
    <submittedName>
        <fullName evidence="3">Anthranilate synthase component II</fullName>
    </submittedName>
</protein>
<reference evidence="3" key="1">
    <citation type="submission" date="2017-06" db="EMBL/GenBank/DDBJ databases">
        <title>Genome sequencing of pathogenic and non-pathogenic strains within Bisgaard taxon 40.</title>
        <authorList>
            <person name="Ladner J.T."/>
            <person name="Lovett S.P."/>
            <person name="Koroleva G."/>
            <person name="Lorch J.M."/>
        </authorList>
    </citation>
    <scope>NUCLEOTIDE SEQUENCE</scope>
    <source>
        <strain evidence="3">27576-1-I1</strain>
    </source>
</reference>
<keyword evidence="1" id="KW-0315">Glutamine amidotransferase</keyword>
<feature type="domain" description="Glutamine amidotransferase" evidence="2">
    <location>
        <begin position="7"/>
        <end position="193"/>
    </location>
</feature>
<dbReference type="InterPro" id="IPR050472">
    <property type="entry name" value="Anth_synth/Amidotransfase"/>
</dbReference>